<dbReference type="RefSeq" id="XP_014665986.1">
    <property type="nucleotide sequence ID" value="XM_014810500.1"/>
</dbReference>
<gene>
    <name evidence="6 7" type="primary">LOC106807971</name>
</gene>
<feature type="repeat" description="WD" evidence="4">
    <location>
        <begin position="295"/>
        <end position="331"/>
    </location>
</feature>
<dbReference type="PROSITE" id="PS50294">
    <property type="entry name" value="WD_REPEATS_REGION"/>
    <property type="match status" value="5"/>
</dbReference>
<dbReference type="RefSeq" id="XP_014665985.1">
    <property type="nucleotide sequence ID" value="XM_014810499.1"/>
</dbReference>
<keyword evidence="5" id="KW-1185">Reference proteome</keyword>
<comment type="function">
    <text evidence="3">Essential component of the cytosolic iron-sulfur (Fe/S) protein assembly machinery. Required for the maturation of extramitochondrial Fe/S proteins.</text>
</comment>
<evidence type="ECO:0000256" key="4">
    <source>
        <dbReference type="PROSITE-ProRule" id="PRU00221"/>
    </source>
</evidence>
<keyword evidence="2" id="KW-0677">Repeat</keyword>
<feature type="repeat" description="WD" evidence="4">
    <location>
        <begin position="99"/>
        <end position="140"/>
    </location>
</feature>
<dbReference type="SMART" id="SM00320">
    <property type="entry name" value="WD40"/>
    <property type="match status" value="7"/>
</dbReference>
<dbReference type="PRINTS" id="PR00320">
    <property type="entry name" value="GPROTEINBRPT"/>
</dbReference>
<comment type="similarity">
    <text evidence="3">Belongs to the WD repeat CIA1 family.</text>
</comment>
<dbReference type="CDD" id="cd00200">
    <property type="entry name" value="WD40"/>
    <property type="match status" value="1"/>
</dbReference>
<feature type="repeat" description="WD" evidence="4">
    <location>
        <begin position="188"/>
        <end position="220"/>
    </location>
</feature>
<evidence type="ECO:0000256" key="3">
    <source>
        <dbReference type="HAMAP-Rule" id="MF_03037"/>
    </source>
</evidence>
<feature type="repeat" description="WD" evidence="4">
    <location>
        <begin position="10"/>
        <end position="41"/>
    </location>
</feature>
<dbReference type="Gene3D" id="2.130.10.10">
    <property type="entry name" value="YVTN repeat-like/Quinoprotein amine dehydrogenase"/>
    <property type="match status" value="1"/>
</dbReference>
<dbReference type="InterPro" id="IPR020472">
    <property type="entry name" value="WD40_PAC1"/>
</dbReference>
<dbReference type="PANTHER" id="PTHR19920:SF0">
    <property type="entry name" value="CYTOSOLIC IRON-SULFUR PROTEIN ASSEMBLY PROTEIN CIAO1-RELATED"/>
    <property type="match status" value="1"/>
</dbReference>
<reference evidence="6 7" key="1">
    <citation type="submission" date="2025-05" db="UniProtKB">
        <authorList>
            <consortium name="RefSeq"/>
        </authorList>
    </citation>
    <scope>IDENTIFICATION</scope>
</reference>
<dbReference type="PROSITE" id="PS00678">
    <property type="entry name" value="WD_REPEATS_1"/>
    <property type="match status" value="1"/>
</dbReference>
<dbReference type="Pfam" id="PF00400">
    <property type="entry name" value="WD40"/>
    <property type="match status" value="7"/>
</dbReference>
<keyword evidence="1 4" id="KW-0853">WD repeat</keyword>
<dbReference type="InterPro" id="IPR001680">
    <property type="entry name" value="WD40_rpt"/>
</dbReference>
<evidence type="ECO:0000256" key="2">
    <source>
        <dbReference type="ARBA" id="ARBA00022737"/>
    </source>
</evidence>
<dbReference type="InterPro" id="IPR036322">
    <property type="entry name" value="WD40_repeat_dom_sf"/>
</dbReference>
<feature type="repeat" description="WD" evidence="4">
    <location>
        <begin position="144"/>
        <end position="174"/>
    </location>
</feature>
<sequence length="331" mass="36814">MGQLKEVSCLNGHTDRVWNVSWNPTGTTLATCGGDKTVRLWGQEGDSWVCKTILQDNHQRTVRSTAWSPCGNLLATVSFDATVGIWDRRSGEFECNATLEGHENEVKSVAWAPSGKLLATCGRDKTVWIWEISEEDEFECASVLHAHTQDVKKVLWHPNLPILMSCSYDDTIKIHKEDGDDWTSFQTLESHTSTVWSIDFDSTGERMVSCSDDMTVKIWQAYQPGNKEGIQTTGKDATWKNLCTLSGYHSRTIYDVSWCKLTGLIATAGGDDKLCVFEEEVDSTGPTFVLSTAITRAHNEDVNSVEWNPKVTGLLASSSDSGDVKIWQYSV</sequence>
<feature type="repeat" description="WD" evidence="4">
    <location>
        <begin position="55"/>
        <end position="96"/>
    </location>
</feature>
<dbReference type="HAMAP" id="MF_03037">
    <property type="entry name" value="ciao1"/>
    <property type="match status" value="1"/>
</dbReference>
<dbReference type="InterPro" id="IPR028608">
    <property type="entry name" value="CIAO1/Cia1"/>
</dbReference>
<evidence type="ECO:0000256" key="1">
    <source>
        <dbReference type="ARBA" id="ARBA00022574"/>
    </source>
</evidence>
<dbReference type="PROSITE" id="PS50082">
    <property type="entry name" value="WD_REPEATS_2"/>
    <property type="match status" value="6"/>
</dbReference>
<dbReference type="InterPro" id="IPR015943">
    <property type="entry name" value="WD40/YVTN_repeat-like_dom_sf"/>
</dbReference>
<dbReference type="InterPro" id="IPR019775">
    <property type="entry name" value="WD40_repeat_CS"/>
</dbReference>
<organism evidence="5 7">
    <name type="scientific">Priapulus caudatus</name>
    <name type="common">Priapulid worm</name>
    <dbReference type="NCBI Taxonomy" id="37621"/>
    <lineage>
        <taxon>Eukaryota</taxon>
        <taxon>Metazoa</taxon>
        <taxon>Ecdysozoa</taxon>
        <taxon>Scalidophora</taxon>
        <taxon>Priapulida</taxon>
        <taxon>Priapulimorpha</taxon>
        <taxon>Priapulimorphida</taxon>
        <taxon>Priapulidae</taxon>
        <taxon>Priapulus</taxon>
    </lineage>
</organism>
<accession>A0ABM1E1B5</accession>
<protein>
    <recommendedName>
        <fullName evidence="3">Probable cytosolic iron-sulfur protein assembly protein CIAO1 homolog</fullName>
    </recommendedName>
</protein>
<evidence type="ECO:0000313" key="7">
    <source>
        <dbReference type="RefSeq" id="XP_014665986.1"/>
    </source>
</evidence>
<evidence type="ECO:0000313" key="5">
    <source>
        <dbReference type="Proteomes" id="UP000695022"/>
    </source>
</evidence>
<dbReference type="Proteomes" id="UP000695022">
    <property type="component" value="Unplaced"/>
</dbReference>
<evidence type="ECO:0000313" key="6">
    <source>
        <dbReference type="RefSeq" id="XP_014665985.1"/>
    </source>
</evidence>
<proteinExistence type="inferred from homology"/>
<dbReference type="GeneID" id="106807971"/>
<dbReference type="PANTHER" id="PTHR19920">
    <property type="entry name" value="WD40 PROTEIN CIAO1"/>
    <property type="match status" value="1"/>
</dbReference>
<name>A0ABM1E1B5_PRICU</name>
<dbReference type="SUPFAM" id="SSF50978">
    <property type="entry name" value="WD40 repeat-like"/>
    <property type="match status" value="1"/>
</dbReference>